<evidence type="ECO:0000313" key="3">
    <source>
        <dbReference type="Proteomes" id="UP000290289"/>
    </source>
</evidence>
<proteinExistence type="predicted"/>
<reference evidence="2 3" key="1">
    <citation type="submission" date="2018-10" db="EMBL/GenBank/DDBJ databases">
        <title>A high-quality apple genome assembly.</title>
        <authorList>
            <person name="Hu J."/>
        </authorList>
    </citation>
    <scope>NUCLEOTIDE SEQUENCE [LARGE SCALE GENOMIC DNA]</scope>
    <source>
        <strain evidence="3">cv. HFTH1</strain>
        <tissue evidence="2">Young leaf</tissue>
    </source>
</reference>
<name>A0A498JSL5_MALDO</name>
<dbReference type="AlphaFoldDB" id="A0A498JSL5"/>
<sequence length="82" mass="8506">MGQPVPQFLGAPNIGRNSVPSRPVPRTKQFLTDLVPVLVIVFAGDNGSDVDQVGVTSQSRGASLTSVDNGKAPVVESRDASC</sequence>
<dbReference type="Proteomes" id="UP000290289">
    <property type="component" value="Chromosome 6"/>
</dbReference>
<feature type="region of interest" description="Disordered" evidence="1">
    <location>
        <begin position="1"/>
        <end position="23"/>
    </location>
</feature>
<comment type="caution">
    <text evidence="2">The sequence shown here is derived from an EMBL/GenBank/DDBJ whole genome shotgun (WGS) entry which is preliminary data.</text>
</comment>
<feature type="region of interest" description="Disordered" evidence="1">
    <location>
        <begin position="58"/>
        <end position="82"/>
    </location>
</feature>
<evidence type="ECO:0000256" key="1">
    <source>
        <dbReference type="SAM" id="MobiDB-lite"/>
    </source>
</evidence>
<keyword evidence="3" id="KW-1185">Reference proteome</keyword>
<feature type="compositionally biased region" description="Polar residues" evidence="1">
    <location>
        <begin position="58"/>
        <end position="68"/>
    </location>
</feature>
<organism evidence="2 3">
    <name type="scientific">Malus domestica</name>
    <name type="common">Apple</name>
    <name type="synonym">Pyrus malus</name>
    <dbReference type="NCBI Taxonomy" id="3750"/>
    <lineage>
        <taxon>Eukaryota</taxon>
        <taxon>Viridiplantae</taxon>
        <taxon>Streptophyta</taxon>
        <taxon>Embryophyta</taxon>
        <taxon>Tracheophyta</taxon>
        <taxon>Spermatophyta</taxon>
        <taxon>Magnoliopsida</taxon>
        <taxon>eudicotyledons</taxon>
        <taxon>Gunneridae</taxon>
        <taxon>Pentapetalae</taxon>
        <taxon>rosids</taxon>
        <taxon>fabids</taxon>
        <taxon>Rosales</taxon>
        <taxon>Rosaceae</taxon>
        <taxon>Amygdaloideae</taxon>
        <taxon>Maleae</taxon>
        <taxon>Malus</taxon>
    </lineage>
</organism>
<dbReference type="EMBL" id="RDQH01000332">
    <property type="protein sequence ID" value="RXH96893.1"/>
    <property type="molecule type" value="Genomic_DNA"/>
</dbReference>
<gene>
    <name evidence="2" type="ORF">DVH24_009735</name>
</gene>
<accession>A0A498JSL5</accession>
<evidence type="ECO:0000313" key="2">
    <source>
        <dbReference type="EMBL" id="RXH96893.1"/>
    </source>
</evidence>
<protein>
    <submittedName>
        <fullName evidence="2">Uncharacterized protein</fullName>
    </submittedName>
</protein>